<dbReference type="PANTHER" id="PTHR31642">
    <property type="entry name" value="TRICHOTHECENE 3-O-ACETYLTRANSFERASE"/>
    <property type="match status" value="1"/>
</dbReference>
<keyword evidence="4" id="KW-1185">Reference proteome</keyword>
<dbReference type="GO" id="GO:0016747">
    <property type="term" value="F:acyltransferase activity, transferring groups other than amino-acyl groups"/>
    <property type="evidence" value="ECO:0007669"/>
    <property type="project" value="TreeGrafter"/>
</dbReference>
<organism evidence="3 4">
    <name type="scientific">Mycena albidolilacea</name>
    <dbReference type="NCBI Taxonomy" id="1033008"/>
    <lineage>
        <taxon>Eukaryota</taxon>
        <taxon>Fungi</taxon>
        <taxon>Dikarya</taxon>
        <taxon>Basidiomycota</taxon>
        <taxon>Agaricomycotina</taxon>
        <taxon>Agaricomycetes</taxon>
        <taxon>Agaricomycetidae</taxon>
        <taxon>Agaricales</taxon>
        <taxon>Marasmiineae</taxon>
        <taxon>Mycenaceae</taxon>
        <taxon>Mycena</taxon>
    </lineage>
</organism>
<dbReference type="Pfam" id="PF22664">
    <property type="entry name" value="TRI-like_N"/>
    <property type="match status" value="1"/>
</dbReference>
<sequence length="474" mass="51134">MANTSFNDSVFIPGPSFHVDLPPLDARHMFHFSRRLLFFRCSSSDQRDAQLAAFKAGIKALLLRCPVLGGDVTPLPADKATEVTQDWRTIVPGRGIELVVKDLRGEIPAFEELEAAHFPPHHLPWSLLMPIPQDLSNDQPHAACKLQFSAIEGGTILTFAMSHCVSDGTGTDAWMRILIEEVRLAQEDRSERTAAATVGLDRSVLCNMTSNLAFKIEEHPAYRFKAPPPPPAADAPASEPAPANLWAAASDIPVLLRISAAGLAQLKADATTPDAPPISTHDALCALMWRTVLLIRSRRSPEPVPPSTTSNLFMPSNARPHLPALPSPYIGNAVYQLIAGLPLGALLAPDSGLQAAALELRRAITAVTPARVASYMAFIRDPAASRFIDYQFMNGSIWTTSLAMGTCLGSGDAMYGSDWGKAFGPVVRFRLIGEPGNVVMPRLADGTAELILGVRPEEVEVLKGVEGFGKYLAR</sequence>
<dbReference type="InterPro" id="IPR050317">
    <property type="entry name" value="Plant_Fungal_Acyltransferase"/>
</dbReference>
<protein>
    <recommendedName>
        <fullName evidence="2">Trichothecene 3-O-acetyltransferase-like N-terminal domain-containing protein</fullName>
    </recommendedName>
</protein>
<feature type="domain" description="Trichothecene 3-O-acetyltransferase-like N-terminal" evidence="2">
    <location>
        <begin position="37"/>
        <end position="178"/>
    </location>
</feature>
<dbReference type="InterPro" id="IPR023213">
    <property type="entry name" value="CAT-like_dom_sf"/>
</dbReference>
<name>A0AAD7ANX8_9AGAR</name>
<keyword evidence="1" id="KW-0808">Transferase</keyword>
<dbReference type="InterPro" id="IPR054710">
    <property type="entry name" value="Tri101-like_N"/>
</dbReference>
<dbReference type="Gene3D" id="3.30.559.10">
    <property type="entry name" value="Chloramphenicol acetyltransferase-like domain"/>
    <property type="match status" value="2"/>
</dbReference>
<dbReference type="PANTHER" id="PTHR31642:SF310">
    <property type="entry name" value="FATTY ALCOHOL:CAFFEOYL-COA ACYLTRANSFERASE"/>
    <property type="match status" value="1"/>
</dbReference>
<comment type="caution">
    <text evidence="3">The sequence shown here is derived from an EMBL/GenBank/DDBJ whole genome shotgun (WGS) entry which is preliminary data.</text>
</comment>
<evidence type="ECO:0000256" key="1">
    <source>
        <dbReference type="ARBA" id="ARBA00022679"/>
    </source>
</evidence>
<dbReference type="Proteomes" id="UP001218218">
    <property type="component" value="Unassembled WGS sequence"/>
</dbReference>
<dbReference type="AlphaFoldDB" id="A0AAD7ANX8"/>
<dbReference type="EMBL" id="JARIHO010000003">
    <property type="protein sequence ID" value="KAJ7364202.1"/>
    <property type="molecule type" value="Genomic_DNA"/>
</dbReference>
<gene>
    <name evidence="3" type="ORF">DFH08DRAFT_268384</name>
</gene>
<proteinExistence type="predicted"/>
<accession>A0AAD7ANX8</accession>
<dbReference type="GO" id="GO:0044550">
    <property type="term" value="P:secondary metabolite biosynthetic process"/>
    <property type="evidence" value="ECO:0007669"/>
    <property type="project" value="TreeGrafter"/>
</dbReference>
<evidence type="ECO:0000313" key="4">
    <source>
        <dbReference type="Proteomes" id="UP001218218"/>
    </source>
</evidence>
<evidence type="ECO:0000313" key="3">
    <source>
        <dbReference type="EMBL" id="KAJ7364202.1"/>
    </source>
</evidence>
<reference evidence="3" key="1">
    <citation type="submission" date="2023-03" db="EMBL/GenBank/DDBJ databases">
        <title>Massive genome expansion in bonnet fungi (Mycena s.s.) driven by repeated elements and novel gene families across ecological guilds.</title>
        <authorList>
            <consortium name="Lawrence Berkeley National Laboratory"/>
            <person name="Harder C.B."/>
            <person name="Miyauchi S."/>
            <person name="Viragh M."/>
            <person name="Kuo A."/>
            <person name="Thoen E."/>
            <person name="Andreopoulos B."/>
            <person name="Lu D."/>
            <person name="Skrede I."/>
            <person name="Drula E."/>
            <person name="Henrissat B."/>
            <person name="Morin E."/>
            <person name="Kohler A."/>
            <person name="Barry K."/>
            <person name="LaButti K."/>
            <person name="Morin E."/>
            <person name="Salamov A."/>
            <person name="Lipzen A."/>
            <person name="Mereny Z."/>
            <person name="Hegedus B."/>
            <person name="Baldrian P."/>
            <person name="Stursova M."/>
            <person name="Weitz H."/>
            <person name="Taylor A."/>
            <person name="Grigoriev I.V."/>
            <person name="Nagy L.G."/>
            <person name="Martin F."/>
            <person name="Kauserud H."/>
        </authorList>
    </citation>
    <scope>NUCLEOTIDE SEQUENCE</scope>
    <source>
        <strain evidence="3">CBHHK002</strain>
    </source>
</reference>
<evidence type="ECO:0000259" key="2">
    <source>
        <dbReference type="Pfam" id="PF22664"/>
    </source>
</evidence>